<gene>
    <name evidence="1" type="ORF">WMW72_11280</name>
</gene>
<evidence type="ECO:0000313" key="2">
    <source>
        <dbReference type="Proteomes" id="UP001469365"/>
    </source>
</evidence>
<dbReference type="Proteomes" id="UP001469365">
    <property type="component" value="Unassembled WGS sequence"/>
</dbReference>
<protein>
    <submittedName>
        <fullName evidence="1">Uncharacterized protein</fullName>
    </submittedName>
</protein>
<dbReference type="RefSeq" id="WP_341415569.1">
    <property type="nucleotide sequence ID" value="NZ_JBBPCC010000006.1"/>
</dbReference>
<evidence type="ECO:0000313" key="1">
    <source>
        <dbReference type="EMBL" id="MEK8128488.1"/>
    </source>
</evidence>
<keyword evidence="2" id="KW-1185">Reference proteome</keyword>
<accession>A0ABU9DL36</accession>
<comment type="caution">
    <text evidence="1">The sequence shown here is derived from an EMBL/GenBank/DDBJ whole genome shotgun (WGS) entry which is preliminary data.</text>
</comment>
<name>A0ABU9DL36_9BACL</name>
<reference evidence="1 2" key="1">
    <citation type="submission" date="2024-04" db="EMBL/GenBank/DDBJ databases">
        <title>draft genome sequnece of Paenibacillus filicis.</title>
        <authorList>
            <person name="Kim D.-U."/>
        </authorList>
    </citation>
    <scope>NUCLEOTIDE SEQUENCE [LARGE SCALE GENOMIC DNA]</scope>
    <source>
        <strain evidence="1 2">KACC14197</strain>
    </source>
</reference>
<dbReference type="EMBL" id="JBBPCC010000006">
    <property type="protein sequence ID" value="MEK8128488.1"/>
    <property type="molecule type" value="Genomic_DNA"/>
</dbReference>
<proteinExistence type="predicted"/>
<sequence>MRINKKYKYWVFYFDESNDDDRQRVAAIWDGEWHGIELLDMPDAELEEYLSEVIDDNNVYTGEKINKNMIKHAISEMKKIKEELNLG</sequence>
<organism evidence="1 2">
    <name type="scientific">Paenibacillus filicis</name>
    <dbReference type="NCBI Taxonomy" id="669464"/>
    <lineage>
        <taxon>Bacteria</taxon>
        <taxon>Bacillati</taxon>
        <taxon>Bacillota</taxon>
        <taxon>Bacilli</taxon>
        <taxon>Bacillales</taxon>
        <taxon>Paenibacillaceae</taxon>
        <taxon>Paenibacillus</taxon>
    </lineage>
</organism>